<accession>A0A0E9PSV0</accession>
<reference evidence="1" key="2">
    <citation type="journal article" date="2015" name="Fish Shellfish Immunol.">
        <title>Early steps in the European eel (Anguilla anguilla)-Vibrio vulnificus interaction in the gills: Role of the RtxA13 toxin.</title>
        <authorList>
            <person name="Callol A."/>
            <person name="Pajuelo D."/>
            <person name="Ebbesson L."/>
            <person name="Teles M."/>
            <person name="MacKenzie S."/>
            <person name="Amaro C."/>
        </authorList>
    </citation>
    <scope>NUCLEOTIDE SEQUENCE</scope>
</reference>
<dbReference type="AlphaFoldDB" id="A0A0E9PSV0"/>
<sequence length="49" mass="5912">MLFVVQCLKLPEWLQHWSSLQSDKCSVWLLRTRDSVTIKSCRFFQHWSG</sequence>
<reference evidence="1" key="1">
    <citation type="submission" date="2014-11" db="EMBL/GenBank/DDBJ databases">
        <authorList>
            <person name="Amaro Gonzalez C."/>
        </authorList>
    </citation>
    <scope>NUCLEOTIDE SEQUENCE</scope>
</reference>
<organism evidence="1">
    <name type="scientific">Anguilla anguilla</name>
    <name type="common">European freshwater eel</name>
    <name type="synonym">Muraena anguilla</name>
    <dbReference type="NCBI Taxonomy" id="7936"/>
    <lineage>
        <taxon>Eukaryota</taxon>
        <taxon>Metazoa</taxon>
        <taxon>Chordata</taxon>
        <taxon>Craniata</taxon>
        <taxon>Vertebrata</taxon>
        <taxon>Euteleostomi</taxon>
        <taxon>Actinopterygii</taxon>
        <taxon>Neopterygii</taxon>
        <taxon>Teleostei</taxon>
        <taxon>Anguilliformes</taxon>
        <taxon>Anguillidae</taxon>
        <taxon>Anguilla</taxon>
    </lineage>
</organism>
<dbReference type="EMBL" id="GBXM01100871">
    <property type="protein sequence ID" value="JAH07706.1"/>
    <property type="molecule type" value="Transcribed_RNA"/>
</dbReference>
<protein>
    <submittedName>
        <fullName evidence="1">Uncharacterized protein</fullName>
    </submittedName>
</protein>
<proteinExistence type="predicted"/>
<evidence type="ECO:0000313" key="1">
    <source>
        <dbReference type="EMBL" id="JAH07706.1"/>
    </source>
</evidence>
<name>A0A0E9PSV0_ANGAN</name>